<proteinExistence type="predicted"/>
<dbReference type="Gene3D" id="1.20.1250.20">
    <property type="entry name" value="MFS general substrate transporter like domains"/>
    <property type="match status" value="2"/>
</dbReference>
<dbReference type="InterPro" id="IPR036259">
    <property type="entry name" value="MFS_trans_sf"/>
</dbReference>
<dbReference type="AlphaFoldDB" id="A0AAD2FCB6"/>
<dbReference type="Pfam" id="PF07690">
    <property type="entry name" value="MFS_1"/>
    <property type="match status" value="1"/>
</dbReference>
<feature type="transmembrane region" description="Helical" evidence="5">
    <location>
        <begin position="143"/>
        <end position="161"/>
    </location>
</feature>
<dbReference type="InterPro" id="IPR020846">
    <property type="entry name" value="MFS_dom"/>
</dbReference>
<feature type="domain" description="Major facilitator superfamily (MFS) profile" evidence="6">
    <location>
        <begin position="1"/>
        <end position="406"/>
    </location>
</feature>
<feature type="transmembrane region" description="Helical" evidence="5">
    <location>
        <begin position="315"/>
        <end position="337"/>
    </location>
</feature>
<evidence type="ECO:0000256" key="1">
    <source>
        <dbReference type="ARBA" id="ARBA00004141"/>
    </source>
</evidence>
<dbReference type="PROSITE" id="PS50850">
    <property type="entry name" value="MFS"/>
    <property type="match status" value="1"/>
</dbReference>
<feature type="transmembrane region" description="Helical" evidence="5">
    <location>
        <begin position="20"/>
        <end position="41"/>
    </location>
</feature>
<feature type="transmembrane region" description="Helical" evidence="5">
    <location>
        <begin position="248"/>
        <end position="268"/>
    </location>
</feature>
<feature type="transmembrane region" description="Helical" evidence="5">
    <location>
        <begin position="109"/>
        <end position="128"/>
    </location>
</feature>
<evidence type="ECO:0000256" key="5">
    <source>
        <dbReference type="SAM" id="Phobius"/>
    </source>
</evidence>
<feature type="transmembrane region" description="Helical" evidence="5">
    <location>
        <begin position="380"/>
        <end position="402"/>
    </location>
</feature>
<feature type="transmembrane region" description="Helical" evidence="5">
    <location>
        <begin position="349"/>
        <end position="368"/>
    </location>
</feature>
<feature type="transmembrane region" description="Helical" evidence="5">
    <location>
        <begin position="48"/>
        <end position="68"/>
    </location>
</feature>
<dbReference type="PANTHER" id="PTHR11662">
    <property type="entry name" value="SOLUTE CARRIER FAMILY 17"/>
    <property type="match status" value="1"/>
</dbReference>
<dbReference type="EMBL" id="CAKOGP040000001">
    <property type="protein sequence ID" value="CAJ1910019.1"/>
    <property type="molecule type" value="Genomic_DNA"/>
</dbReference>
<feature type="transmembrane region" description="Helical" evidence="5">
    <location>
        <begin position="289"/>
        <end position="309"/>
    </location>
</feature>
<dbReference type="PANTHER" id="PTHR11662:SF399">
    <property type="entry name" value="FI19708P1-RELATED"/>
    <property type="match status" value="1"/>
</dbReference>
<evidence type="ECO:0000256" key="4">
    <source>
        <dbReference type="ARBA" id="ARBA00023136"/>
    </source>
</evidence>
<keyword evidence="3 5" id="KW-1133">Transmembrane helix</keyword>
<accession>A0AAD2FCB6</accession>
<name>A0AAD2FCB6_9STRA</name>
<gene>
    <name evidence="7" type="ORF">CYCCA115_LOCUS558</name>
</gene>
<evidence type="ECO:0000256" key="3">
    <source>
        <dbReference type="ARBA" id="ARBA00022989"/>
    </source>
</evidence>
<evidence type="ECO:0000313" key="7">
    <source>
        <dbReference type="EMBL" id="CAJ1910019.1"/>
    </source>
</evidence>
<evidence type="ECO:0000259" key="6">
    <source>
        <dbReference type="PROSITE" id="PS50850"/>
    </source>
</evidence>
<evidence type="ECO:0000313" key="8">
    <source>
        <dbReference type="Proteomes" id="UP001295423"/>
    </source>
</evidence>
<dbReference type="InterPro" id="IPR050382">
    <property type="entry name" value="MFS_Na/Anion_cotransporter"/>
</dbReference>
<dbReference type="GO" id="GO:0022857">
    <property type="term" value="F:transmembrane transporter activity"/>
    <property type="evidence" value="ECO:0007669"/>
    <property type="project" value="InterPro"/>
</dbReference>
<organism evidence="7 8">
    <name type="scientific">Cylindrotheca closterium</name>
    <dbReference type="NCBI Taxonomy" id="2856"/>
    <lineage>
        <taxon>Eukaryota</taxon>
        <taxon>Sar</taxon>
        <taxon>Stramenopiles</taxon>
        <taxon>Ochrophyta</taxon>
        <taxon>Bacillariophyta</taxon>
        <taxon>Bacillariophyceae</taxon>
        <taxon>Bacillariophycidae</taxon>
        <taxon>Bacillariales</taxon>
        <taxon>Bacillariaceae</taxon>
        <taxon>Cylindrotheca</taxon>
    </lineage>
</organism>
<dbReference type="GO" id="GO:0016020">
    <property type="term" value="C:membrane"/>
    <property type="evidence" value="ECO:0007669"/>
    <property type="project" value="UniProtKB-SubCell"/>
</dbReference>
<keyword evidence="2 5" id="KW-0812">Transmembrane</keyword>
<dbReference type="SUPFAM" id="SSF103473">
    <property type="entry name" value="MFS general substrate transporter"/>
    <property type="match status" value="1"/>
</dbReference>
<dbReference type="Proteomes" id="UP001295423">
    <property type="component" value="Unassembled WGS sequence"/>
</dbReference>
<keyword evidence="8" id="KW-1185">Reference proteome</keyword>
<comment type="subcellular location">
    <subcellularLocation>
        <location evidence="1">Membrane</location>
        <topology evidence="1">Multi-pass membrane protein</topology>
    </subcellularLocation>
</comment>
<protein>
    <recommendedName>
        <fullName evidence="6">Major facilitator superfamily (MFS) profile domain-containing protein</fullName>
    </recommendedName>
</protein>
<keyword evidence="4 5" id="KW-0472">Membrane</keyword>
<reference evidence="7" key="1">
    <citation type="submission" date="2023-08" db="EMBL/GenBank/DDBJ databases">
        <authorList>
            <person name="Audoor S."/>
            <person name="Bilcke G."/>
        </authorList>
    </citation>
    <scope>NUCLEOTIDE SEQUENCE</scope>
</reference>
<comment type="caution">
    <text evidence="7">The sequence shown here is derived from an EMBL/GenBank/DDBJ whole genome shotgun (WGS) entry which is preliminary data.</text>
</comment>
<evidence type="ECO:0000256" key="2">
    <source>
        <dbReference type="ARBA" id="ARBA00022692"/>
    </source>
</evidence>
<dbReference type="InterPro" id="IPR011701">
    <property type="entry name" value="MFS"/>
</dbReference>
<sequence length="409" mass="43520">MSVAMVPMSDEFGYTDTLKGSISSLFSVGYGLAIIPSGLLLASISPRILMAAGIALWSAGTLATPFAAAHSNMAVLLSARALVGASESVVVPTVQRFLSSWIPTDKKGIAVAVVFSGFQCGTILAYSISPSVIDAFDGDWRSLFYLYGSLGLGFLIPWLALSRDEPANIAQTKQLPPSGSIAKSEVSALEQAKETFQSAPWKDFVRSKGVWGMFFAHAANNWGLYNNLSWTPIFYNEQYGLNVKESAILLVVPSIVGAIGGLSAGSIADKMIQNMEVETVEEVTKVRKLFQGIGLFGPALCLGILSLNIPEKPWVAQALLAGTVGMQSFNAAGYGAANQEKAGEKWTGLLYSITSLPSVIIGTGSVYLTGRLLDATEQNWSYVFGINAVVFALGATAFVTLYDSKKEFD</sequence>